<accession>A0A645FUR6</accession>
<dbReference type="InterPro" id="IPR036914">
    <property type="entry name" value="MGS-like_dom_sf"/>
</dbReference>
<dbReference type="AlphaFoldDB" id="A0A645FUR6"/>
<keyword evidence="4" id="KW-0067">ATP-binding</keyword>
<evidence type="ECO:0000256" key="1">
    <source>
        <dbReference type="ARBA" id="ARBA00012738"/>
    </source>
</evidence>
<protein>
    <recommendedName>
        <fullName evidence="1">carbamoyl-phosphate synthase (glutamine-hydrolyzing)</fullName>
        <ecNumber evidence="1">6.3.5.5</ecNumber>
    </recommendedName>
</protein>
<evidence type="ECO:0000259" key="5">
    <source>
        <dbReference type="PROSITE" id="PS51855"/>
    </source>
</evidence>
<dbReference type="PROSITE" id="PS51855">
    <property type="entry name" value="MGS"/>
    <property type="match status" value="1"/>
</dbReference>
<dbReference type="GO" id="GO:0005737">
    <property type="term" value="C:cytoplasm"/>
    <property type="evidence" value="ECO:0007669"/>
    <property type="project" value="TreeGrafter"/>
</dbReference>
<dbReference type="Gene3D" id="3.30.470.20">
    <property type="entry name" value="ATP-grasp fold, B domain"/>
    <property type="match status" value="1"/>
</dbReference>
<evidence type="ECO:0000256" key="4">
    <source>
        <dbReference type="ARBA" id="ARBA00022840"/>
    </source>
</evidence>
<dbReference type="SUPFAM" id="SSF52335">
    <property type="entry name" value="Methylglyoxal synthase-like"/>
    <property type="match status" value="1"/>
</dbReference>
<sequence length="176" mass="19347">MFPEVDPVLGPEMRATGEVMGLATCFGMAYYKSQQAAGSALPLDGTVLVSVAERERKYLLPIMETLRDLGFRFVATEGTAKYLNANGITASEVHKLNEGRPNVADLIKNRQISLIINTPIGRLSKIDDSYIRMKAIQYKIPYMTTIAAAKATAAGIREAKRGEYPLKSLQEYQSGK</sequence>
<gene>
    <name evidence="6" type="primary">carB_52</name>
    <name evidence="6" type="ORF">SDC9_164854</name>
</gene>
<evidence type="ECO:0000313" key="6">
    <source>
        <dbReference type="EMBL" id="MPN17500.1"/>
    </source>
</evidence>
<comment type="caution">
    <text evidence="6">The sequence shown here is derived from an EMBL/GenBank/DDBJ whole genome shotgun (WGS) entry which is preliminary data.</text>
</comment>
<dbReference type="GO" id="GO:0004088">
    <property type="term" value="F:carbamoyl-phosphate synthase (glutamine-hydrolyzing) activity"/>
    <property type="evidence" value="ECO:0007669"/>
    <property type="project" value="UniProtKB-EC"/>
</dbReference>
<evidence type="ECO:0000256" key="3">
    <source>
        <dbReference type="ARBA" id="ARBA00022741"/>
    </source>
</evidence>
<proteinExistence type="predicted"/>
<name>A0A645FUR6_9ZZZZ</name>
<feature type="domain" description="MGS-like" evidence="5">
    <location>
        <begin position="39"/>
        <end position="176"/>
    </location>
</feature>
<reference evidence="6" key="1">
    <citation type="submission" date="2019-08" db="EMBL/GenBank/DDBJ databases">
        <authorList>
            <person name="Kucharzyk K."/>
            <person name="Murdoch R.W."/>
            <person name="Higgins S."/>
            <person name="Loffler F."/>
        </authorList>
    </citation>
    <scope>NUCLEOTIDE SEQUENCE</scope>
</reference>
<organism evidence="6">
    <name type="scientific">bioreactor metagenome</name>
    <dbReference type="NCBI Taxonomy" id="1076179"/>
    <lineage>
        <taxon>unclassified sequences</taxon>
        <taxon>metagenomes</taxon>
        <taxon>ecological metagenomes</taxon>
    </lineage>
</organism>
<dbReference type="Gene3D" id="3.40.50.1380">
    <property type="entry name" value="Methylglyoxal synthase-like domain"/>
    <property type="match status" value="1"/>
</dbReference>
<dbReference type="CDD" id="cd01424">
    <property type="entry name" value="MGS_CPS_II"/>
    <property type="match status" value="1"/>
</dbReference>
<dbReference type="SUPFAM" id="SSF56059">
    <property type="entry name" value="Glutathione synthetase ATP-binding domain-like"/>
    <property type="match status" value="1"/>
</dbReference>
<keyword evidence="2 6" id="KW-0436">Ligase</keyword>
<keyword evidence="3" id="KW-0547">Nucleotide-binding</keyword>
<dbReference type="EC" id="6.3.5.5" evidence="1"/>
<dbReference type="PANTHER" id="PTHR11405:SF53">
    <property type="entry name" value="CARBAMOYL-PHOSPHATE SYNTHASE [AMMONIA], MITOCHONDRIAL"/>
    <property type="match status" value="1"/>
</dbReference>
<dbReference type="InterPro" id="IPR011607">
    <property type="entry name" value="MGS-like_dom"/>
</dbReference>
<dbReference type="SMART" id="SM00851">
    <property type="entry name" value="MGS"/>
    <property type="match status" value="1"/>
</dbReference>
<dbReference type="GO" id="GO:0006541">
    <property type="term" value="P:glutamine metabolic process"/>
    <property type="evidence" value="ECO:0007669"/>
    <property type="project" value="TreeGrafter"/>
</dbReference>
<dbReference type="GO" id="GO:0005524">
    <property type="term" value="F:ATP binding"/>
    <property type="evidence" value="ECO:0007669"/>
    <property type="project" value="UniProtKB-KW"/>
</dbReference>
<dbReference type="Pfam" id="PF02142">
    <property type="entry name" value="MGS"/>
    <property type="match status" value="1"/>
</dbReference>
<dbReference type="EMBL" id="VSSQ01064651">
    <property type="protein sequence ID" value="MPN17500.1"/>
    <property type="molecule type" value="Genomic_DNA"/>
</dbReference>
<dbReference type="PANTHER" id="PTHR11405">
    <property type="entry name" value="CARBAMOYLTRANSFERASE FAMILY MEMBER"/>
    <property type="match status" value="1"/>
</dbReference>
<evidence type="ECO:0000256" key="2">
    <source>
        <dbReference type="ARBA" id="ARBA00022598"/>
    </source>
</evidence>
<dbReference type="InterPro" id="IPR033937">
    <property type="entry name" value="MGS_CPS_CarB"/>
</dbReference>